<gene>
    <name evidence="1" type="ORF">KIK155_LOCUS15738</name>
    <name evidence="2" type="ORF">TOA249_LOCUS33002</name>
</gene>
<evidence type="ECO:0000313" key="3">
    <source>
        <dbReference type="Proteomes" id="UP000663865"/>
    </source>
</evidence>
<comment type="caution">
    <text evidence="1">The sequence shown here is derived from an EMBL/GenBank/DDBJ whole genome shotgun (WGS) entry which is preliminary data.</text>
</comment>
<protein>
    <submittedName>
        <fullName evidence="1">Uncharacterized protein</fullName>
    </submittedName>
</protein>
<dbReference type="EMBL" id="CAJOBS010009311">
    <property type="protein sequence ID" value="CAF4935050.1"/>
    <property type="molecule type" value="Genomic_DNA"/>
</dbReference>
<dbReference type="Proteomes" id="UP000663838">
    <property type="component" value="Unassembled WGS sequence"/>
</dbReference>
<accession>A0A818H8G5</accession>
<dbReference type="EMBL" id="CAJNYV010002753">
    <property type="protein sequence ID" value="CAF3500283.1"/>
    <property type="molecule type" value="Genomic_DNA"/>
</dbReference>
<reference evidence="1" key="1">
    <citation type="submission" date="2021-02" db="EMBL/GenBank/DDBJ databases">
        <authorList>
            <person name="Nowell W R."/>
        </authorList>
    </citation>
    <scope>NUCLEOTIDE SEQUENCE</scope>
</reference>
<proteinExistence type="predicted"/>
<sequence length="127" mass="14260">MPQLANEFEGFEAALDQERQETVQEIVQIAGQLELEANAEEVVELLESGNQPMSDKEIVGLDLHYQQYQEQEGEPDANVSVPKAMTVAELEKMMVKASKFFNYIESVDSNCDRSLTITTEMSNCPEP</sequence>
<name>A0A818H8G5_9BILA</name>
<dbReference type="AlphaFoldDB" id="A0A818H8G5"/>
<dbReference type="Proteomes" id="UP000663865">
    <property type="component" value="Unassembled WGS sequence"/>
</dbReference>
<evidence type="ECO:0000313" key="2">
    <source>
        <dbReference type="EMBL" id="CAF4935050.1"/>
    </source>
</evidence>
<evidence type="ECO:0000313" key="1">
    <source>
        <dbReference type="EMBL" id="CAF3500283.1"/>
    </source>
</evidence>
<organism evidence="1 3">
    <name type="scientific">Rotaria socialis</name>
    <dbReference type="NCBI Taxonomy" id="392032"/>
    <lineage>
        <taxon>Eukaryota</taxon>
        <taxon>Metazoa</taxon>
        <taxon>Spiralia</taxon>
        <taxon>Gnathifera</taxon>
        <taxon>Rotifera</taxon>
        <taxon>Eurotatoria</taxon>
        <taxon>Bdelloidea</taxon>
        <taxon>Philodinida</taxon>
        <taxon>Philodinidae</taxon>
        <taxon>Rotaria</taxon>
    </lineage>
</organism>